<dbReference type="AlphaFoldDB" id="A0AAQ3UCU1"/>
<accession>A0AAQ3UCU1</accession>
<evidence type="ECO:0000313" key="3">
    <source>
        <dbReference type="Proteomes" id="UP001341281"/>
    </source>
</evidence>
<proteinExistence type="predicted"/>
<dbReference type="PANTHER" id="PTHR47718">
    <property type="entry name" value="OS01G0519700 PROTEIN"/>
    <property type="match status" value="1"/>
</dbReference>
<gene>
    <name evidence="2" type="ORF">U9M48_034058</name>
</gene>
<feature type="domain" description="FAR1" evidence="1">
    <location>
        <begin position="107"/>
        <end position="188"/>
    </location>
</feature>
<evidence type="ECO:0000313" key="2">
    <source>
        <dbReference type="EMBL" id="WVZ87422.1"/>
    </source>
</evidence>
<organism evidence="2 3">
    <name type="scientific">Paspalum notatum var. saurae</name>
    <dbReference type="NCBI Taxonomy" id="547442"/>
    <lineage>
        <taxon>Eukaryota</taxon>
        <taxon>Viridiplantae</taxon>
        <taxon>Streptophyta</taxon>
        <taxon>Embryophyta</taxon>
        <taxon>Tracheophyta</taxon>
        <taxon>Spermatophyta</taxon>
        <taxon>Magnoliopsida</taxon>
        <taxon>Liliopsida</taxon>
        <taxon>Poales</taxon>
        <taxon>Poaceae</taxon>
        <taxon>PACMAD clade</taxon>
        <taxon>Panicoideae</taxon>
        <taxon>Andropogonodae</taxon>
        <taxon>Paspaleae</taxon>
        <taxon>Paspalinae</taxon>
        <taxon>Paspalum</taxon>
    </lineage>
</organism>
<protein>
    <recommendedName>
        <fullName evidence="1">FAR1 domain-containing protein</fullName>
    </recommendedName>
</protein>
<dbReference type="InterPro" id="IPR004330">
    <property type="entry name" value="FAR1_DNA_bnd_dom"/>
</dbReference>
<dbReference type="Pfam" id="PF03101">
    <property type="entry name" value="FAR1"/>
    <property type="match status" value="1"/>
</dbReference>
<reference evidence="2 3" key="1">
    <citation type="submission" date="2024-02" db="EMBL/GenBank/DDBJ databases">
        <title>High-quality chromosome-scale genome assembly of Pensacola bahiagrass (Paspalum notatum Flugge var. saurae).</title>
        <authorList>
            <person name="Vega J.M."/>
            <person name="Podio M."/>
            <person name="Orjuela J."/>
            <person name="Siena L.A."/>
            <person name="Pessino S.C."/>
            <person name="Combes M.C."/>
            <person name="Mariac C."/>
            <person name="Albertini E."/>
            <person name="Pupilli F."/>
            <person name="Ortiz J.P.A."/>
            <person name="Leblanc O."/>
        </authorList>
    </citation>
    <scope>NUCLEOTIDE SEQUENCE [LARGE SCALE GENOMIC DNA]</scope>
    <source>
        <strain evidence="2">R1</strain>
        <tissue evidence="2">Leaf</tissue>
    </source>
</reference>
<name>A0AAQ3UCU1_PASNO</name>
<dbReference type="PANTHER" id="PTHR47718:SF7">
    <property type="entry name" value="PROTEIN FAR1-RELATED SEQUENCE"/>
    <property type="match status" value="1"/>
</dbReference>
<evidence type="ECO:0000259" key="1">
    <source>
        <dbReference type="Pfam" id="PF03101"/>
    </source>
</evidence>
<sequence>MEEDPRIAAHAAAGGDPEIDVCDVAVVNSLDNSDHHATQEPVPVVIMPVEPSALSDSLSTVPNTSLLELSESMPAQGDEVEHAANKVGPTLIVPEVGMSFESEKEAYEMYTTLTPVGFSIRKSFQKRHPKDGTISQKYIVCSGEGYCQNTESSKDATRTGCNARVQFSVSREGVWTVQKVVLDHNHYLSSPNKSHKLRSQRHVIEADRMLISQIREAGMKPSQVYEFMKQFYGGADKVPFSRMDCNNETGRERNKYLESNDAQTLLEYLKNKQMEDPTFFYAVELDQKDGRIVNFFWADGQSIMDYACFGKHPSTIFTDQDAAMAGAVAYILMLLNVDST</sequence>
<dbReference type="EMBL" id="CP144751">
    <property type="protein sequence ID" value="WVZ87422.1"/>
    <property type="molecule type" value="Genomic_DNA"/>
</dbReference>
<keyword evidence="3" id="KW-1185">Reference proteome</keyword>
<dbReference type="Proteomes" id="UP001341281">
    <property type="component" value="Chromosome 07"/>
</dbReference>